<reference evidence="2 3" key="1">
    <citation type="submission" date="2024-01" db="EMBL/GenBank/DDBJ databases">
        <authorList>
            <person name="Waweru B."/>
        </authorList>
    </citation>
    <scope>NUCLEOTIDE SEQUENCE [LARGE SCALE GENOMIC DNA]</scope>
</reference>
<evidence type="ECO:0000313" key="3">
    <source>
        <dbReference type="Proteomes" id="UP001314170"/>
    </source>
</evidence>
<comment type="caution">
    <text evidence="2">The sequence shown here is derived from an EMBL/GenBank/DDBJ whole genome shotgun (WGS) entry which is preliminary data.</text>
</comment>
<feature type="region of interest" description="Disordered" evidence="1">
    <location>
        <begin position="58"/>
        <end position="88"/>
    </location>
</feature>
<evidence type="ECO:0000313" key="2">
    <source>
        <dbReference type="EMBL" id="CAK7350535.1"/>
    </source>
</evidence>
<gene>
    <name evidence="2" type="ORF">DCAF_LOCUS23269</name>
</gene>
<proteinExistence type="predicted"/>
<accession>A0AAV1SHJ0</accession>
<dbReference type="EMBL" id="CAWUPB010001184">
    <property type="protein sequence ID" value="CAK7350535.1"/>
    <property type="molecule type" value="Genomic_DNA"/>
</dbReference>
<dbReference type="AlphaFoldDB" id="A0AAV1SHJ0"/>
<evidence type="ECO:0000256" key="1">
    <source>
        <dbReference type="SAM" id="MobiDB-lite"/>
    </source>
</evidence>
<feature type="compositionally biased region" description="Basic and acidic residues" evidence="1">
    <location>
        <begin position="76"/>
        <end position="88"/>
    </location>
</feature>
<dbReference type="Proteomes" id="UP001314170">
    <property type="component" value="Unassembled WGS sequence"/>
</dbReference>
<protein>
    <submittedName>
        <fullName evidence="2">Uncharacterized protein</fullName>
    </submittedName>
</protein>
<name>A0AAV1SHJ0_9ROSI</name>
<organism evidence="2 3">
    <name type="scientific">Dovyalis caffra</name>
    <dbReference type="NCBI Taxonomy" id="77055"/>
    <lineage>
        <taxon>Eukaryota</taxon>
        <taxon>Viridiplantae</taxon>
        <taxon>Streptophyta</taxon>
        <taxon>Embryophyta</taxon>
        <taxon>Tracheophyta</taxon>
        <taxon>Spermatophyta</taxon>
        <taxon>Magnoliopsida</taxon>
        <taxon>eudicotyledons</taxon>
        <taxon>Gunneridae</taxon>
        <taxon>Pentapetalae</taxon>
        <taxon>rosids</taxon>
        <taxon>fabids</taxon>
        <taxon>Malpighiales</taxon>
        <taxon>Salicaceae</taxon>
        <taxon>Flacourtieae</taxon>
        <taxon>Dovyalis</taxon>
    </lineage>
</organism>
<sequence length="88" mass="10132">MIHGSRLHQVLRILALRIGVDDHEGACKRLDTESSSKGLWMESMVLVLSFPRSIQPYNTSDRERRNWRNNQNSSTKIKDDNKPRIAVG</sequence>
<keyword evidence="3" id="KW-1185">Reference proteome</keyword>